<protein>
    <submittedName>
        <fullName evidence="7">Transcriptional regulator</fullName>
    </submittedName>
</protein>
<dbReference type="PANTHER" id="PTHR30136">
    <property type="entry name" value="HELIX-TURN-HELIX TRANSCRIPTIONAL REGULATOR, ICLR FAMILY"/>
    <property type="match status" value="1"/>
</dbReference>
<evidence type="ECO:0000256" key="3">
    <source>
        <dbReference type="ARBA" id="ARBA00023163"/>
    </source>
</evidence>
<reference evidence="7 8" key="1">
    <citation type="submission" date="2017-02" db="EMBL/GenBank/DDBJ databases">
        <title>The new phylogeny of genus Mycobacterium.</title>
        <authorList>
            <person name="Tortoli E."/>
            <person name="Trovato A."/>
            <person name="Cirillo D.M."/>
        </authorList>
    </citation>
    <scope>NUCLEOTIDE SEQUENCE [LARGE SCALE GENOMIC DNA]</scope>
    <source>
        <strain evidence="7 8">DSM 45057</strain>
    </source>
</reference>
<gene>
    <name evidence="7" type="ORF">BST12_14210</name>
</gene>
<feature type="domain" description="HTH iclR-type" evidence="5">
    <location>
        <begin position="11"/>
        <end position="73"/>
    </location>
</feature>
<dbReference type="RefSeq" id="WP_083113754.1">
    <property type="nucleotide sequence ID" value="NZ_JACKTS010000062.1"/>
</dbReference>
<keyword evidence="8" id="KW-1185">Reference proteome</keyword>
<dbReference type="PANTHER" id="PTHR30136:SF35">
    <property type="entry name" value="HTH-TYPE TRANSCRIPTIONAL REGULATOR RV1719"/>
    <property type="match status" value="1"/>
</dbReference>
<dbReference type="InterPro" id="IPR001387">
    <property type="entry name" value="Cro/C1-type_HTH"/>
</dbReference>
<dbReference type="Gene3D" id="1.10.10.10">
    <property type="entry name" value="Winged helix-like DNA-binding domain superfamily/Winged helix DNA-binding domain"/>
    <property type="match status" value="1"/>
</dbReference>
<dbReference type="PRINTS" id="PR00034">
    <property type="entry name" value="HTHCRP"/>
</dbReference>
<dbReference type="InterPro" id="IPR012318">
    <property type="entry name" value="HTH_CRP"/>
</dbReference>
<comment type="caution">
    <text evidence="7">The sequence shown here is derived from an EMBL/GenBank/DDBJ whole genome shotgun (WGS) entry which is preliminary data.</text>
</comment>
<dbReference type="Pfam" id="PF09339">
    <property type="entry name" value="HTH_IclR"/>
    <property type="match status" value="1"/>
</dbReference>
<keyword evidence="1" id="KW-0805">Transcription regulation</keyword>
<dbReference type="Proteomes" id="UP000192284">
    <property type="component" value="Unassembled WGS sequence"/>
</dbReference>
<dbReference type="InterPro" id="IPR050707">
    <property type="entry name" value="HTH_MetabolicPath_Reg"/>
</dbReference>
<dbReference type="Gene3D" id="3.30.450.40">
    <property type="match status" value="1"/>
</dbReference>
<dbReference type="PROSITE" id="PS51078">
    <property type="entry name" value="ICLR_ED"/>
    <property type="match status" value="1"/>
</dbReference>
<evidence type="ECO:0000256" key="2">
    <source>
        <dbReference type="ARBA" id="ARBA00023125"/>
    </source>
</evidence>
<dbReference type="SUPFAM" id="SSF46785">
    <property type="entry name" value="Winged helix' DNA-binding domain"/>
    <property type="match status" value="1"/>
</dbReference>
<dbReference type="CDD" id="cd00092">
    <property type="entry name" value="HTH_CRP"/>
    <property type="match status" value="1"/>
</dbReference>
<dbReference type="PROSITE" id="PS50943">
    <property type="entry name" value="HTH_CROC1"/>
    <property type="match status" value="1"/>
</dbReference>
<dbReference type="OrthoDB" id="7274111at2"/>
<dbReference type="GO" id="GO:0003700">
    <property type="term" value="F:DNA-binding transcription factor activity"/>
    <property type="evidence" value="ECO:0007669"/>
    <property type="project" value="TreeGrafter"/>
</dbReference>
<name>A0A1W9ZT65_MYCAN</name>
<dbReference type="PROSITE" id="PS51077">
    <property type="entry name" value="HTH_ICLR"/>
    <property type="match status" value="1"/>
</dbReference>
<dbReference type="AlphaFoldDB" id="A0A1W9ZT65"/>
<evidence type="ECO:0000256" key="1">
    <source>
        <dbReference type="ARBA" id="ARBA00023015"/>
    </source>
</evidence>
<evidence type="ECO:0000259" key="4">
    <source>
        <dbReference type="PROSITE" id="PS50943"/>
    </source>
</evidence>
<sequence length="253" mass="27533">MNLETGHGGGIQVIARAAKMLRVLQSHPGGLTQAEIGERMGMARSTVSRILNALEDEGLVAGRQTRGPYRLGPEIVRMAGAVRLGVVTDLHPFLTELSRELDETVDLSILEWDRASFVDQVIAPRRLQAVSAVGESFPLYCCANGKALLACLPHVMQTQALPTRLVPLTANTITNVTVLRDELDRVQVEGVAYDREEQTEGICAVGVALPAVVDELVAVSVPVPAQRFYRRESELAQALLAWAQRVNAWFASE</sequence>
<accession>A0A1W9ZT65</accession>
<feature type="domain" description="HTH cro/C1-type" evidence="4">
    <location>
        <begin position="30"/>
        <end position="52"/>
    </location>
</feature>
<keyword evidence="3" id="KW-0804">Transcription</keyword>
<dbReference type="GO" id="GO:0003677">
    <property type="term" value="F:DNA binding"/>
    <property type="evidence" value="ECO:0007669"/>
    <property type="project" value="UniProtKB-KW"/>
</dbReference>
<dbReference type="InterPro" id="IPR029016">
    <property type="entry name" value="GAF-like_dom_sf"/>
</dbReference>
<feature type="domain" description="IclR-ED" evidence="6">
    <location>
        <begin position="74"/>
        <end position="253"/>
    </location>
</feature>
<dbReference type="SUPFAM" id="SSF55781">
    <property type="entry name" value="GAF domain-like"/>
    <property type="match status" value="1"/>
</dbReference>
<dbReference type="InterPro" id="IPR036390">
    <property type="entry name" value="WH_DNA-bd_sf"/>
</dbReference>
<evidence type="ECO:0000259" key="6">
    <source>
        <dbReference type="PROSITE" id="PS51078"/>
    </source>
</evidence>
<evidence type="ECO:0000313" key="7">
    <source>
        <dbReference type="EMBL" id="ORA20885.1"/>
    </source>
</evidence>
<dbReference type="InterPro" id="IPR014757">
    <property type="entry name" value="Tscrpt_reg_IclR_C"/>
</dbReference>
<organism evidence="7 8">
    <name type="scientific">Mycobacterium angelicum</name>
    <dbReference type="NCBI Taxonomy" id="470074"/>
    <lineage>
        <taxon>Bacteria</taxon>
        <taxon>Bacillati</taxon>
        <taxon>Actinomycetota</taxon>
        <taxon>Actinomycetes</taxon>
        <taxon>Mycobacteriales</taxon>
        <taxon>Mycobacteriaceae</taxon>
        <taxon>Mycobacterium</taxon>
    </lineage>
</organism>
<dbReference type="SMART" id="SM00419">
    <property type="entry name" value="HTH_CRP"/>
    <property type="match status" value="1"/>
</dbReference>
<dbReference type="Pfam" id="PF01614">
    <property type="entry name" value="IclR_C"/>
    <property type="match status" value="1"/>
</dbReference>
<dbReference type="EMBL" id="MVHE01000019">
    <property type="protein sequence ID" value="ORA20885.1"/>
    <property type="molecule type" value="Genomic_DNA"/>
</dbReference>
<dbReference type="GO" id="GO:0045892">
    <property type="term" value="P:negative regulation of DNA-templated transcription"/>
    <property type="evidence" value="ECO:0007669"/>
    <property type="project" value="TreeGrafter"/>
</dbReference>
<proteinExistence type="predicted"/>
<dbReference type="InterPro" id="IPR036388">
    <property type="entry name" value="WH-like_DNA-bd_sf"/>
</dbReference>
<evidence type="ECO:0000259" key="5">
    <source>
        <dbReference type="PROSITE" id="PS51077"/>
    </source>
</evidence>
<dbReference type="SMART" id="SM00346">
    <property type="entry name" value="HTH_ICLR"/>
    <property type="match status" value="1"/>
</dbReference>
<evidence type="ECO:0000313" key="8">
    <source>
        <dbReference type="Proteomes" id="UP000192284"/>
    </source>
</evidence>
<keyword evidence="2" id="KW-0238">DNA-binding</keyword>
<dbReference type="InterPro" id="IPR005471">
    <property type="entry name" value="Tscrpt_reg_IclR_N"/>
</dbReference>